<keyword evidence="2" id="KW-0805">Transcription regulation</keyword>
<gene>
    <name evidence="6" type="ORF">CLV43_107235</name>
</gene>
<dbReference type="PANTHER" id="PTHR43133:SF25">
    <property type="entry name" value="RNA POLYMERASE SIGMA FACTOR RFAY-RELATED"/>
    <property type="match status" value="1"/>
</dbReference>
<dbReference type="SUPFAM" id="SSF88946">
    <property type="entry name" value="Sigma2 domain of RNA polymerase sigma factors"/>
    <property type="match status" value="1"/>
</dbReference>
<proteinExistence type="inferred from homology"/>
<dbReference type="GO" id="GO:0000428">
    <property type="term" value="C:DNA-directed RNA polymerase complex"/>
    <property type="evidence" value="ECO:0007669"/>
    <property type="project" value="UniProtKB-KW"/>
</dbReference>
<evidence type="ECO:0000313" key="6">
    <source>
        <dbReference type="EMBL" id="PRY39648.1"/>
    </source>
</evidence>
<sequence>MLFDRHVEAVWNHAHRLTGSWERAQDVTSATFLAAWLTRAGTAPVGDSALPLLYSMAGEEAGTARRRPPSTPVDDDDDVLVHRVDELADAVRRLPRGRREVAELCLLGGLPVADVAAHLGVAEAAVRADLALAVEDLPVVEVVTPRALPAELKARLRAEFDHGPEHRPRRSARLLVVAAAMVLLAGTVFVLRQPPEAVTRAPQQAAAVGPVLDEAVAAAALDRCWTAVGQRGTAGRYPDRSRWRPVFTVGDAQVGVVAARADGKPLFCQTTPTTATVSDPDAAPATGTSAVLVSREGVVAGVTDVDWRLVGLDGSGPNGVVAVRAETSDHLFVARTGVNPTGVAMTISETGSQDPTAVRVLTAPTTPAVVASDRPDGPAPDRTSEAGRALGDCLARSAVPLPDPDSYQTGAAVTYPGGAVVLGRSSSSLVTCESTGDTATAVRVLLVHSSAPAVVRDARFVGDGGIAIGGELAPEVATVEIGTDDEPLRPAAVAGGTFAAVLRAEVSASPTSSGAVHAVARDATGAVLFENFWQVP</sequence>
<dbReference type="PANTHER" id="PTHR43133">
    <property type="entry name" value="RNA POLYMERASE ECF-TYPE SIGMA FACTO"/>
    <property type="match status" value="1"/>
</dbReference>
<organism evidence="6 7">
    <name type="scientific">Umezawaea tangerina</name>
    <dbReference type="NCBI Taxonomy" id="84725"/>
    <lineage>
        <taxon>Bacteria</taxon>
        <taxon>Bacillati</taxon>
        <taxon>Actinomycetota</taxon>
        <taxon>Actinomycetes</taxon>
        <taxon>Pseudonocardiales</taxon>
        <taxon>Pseudonocardiaceae</taxon>
        <taxon>Umezawaea</taxon>
    </lineage>
</organism>
<dbReference type="InterPro" id="IPR039425">
    <property type="entry name" value="RNA_pol_sigma-70-like"/>
</dbReference>
<evidence type="ECO:0000256" key="2">
    <source>
        <dbReference type="ARBA" id="ARBA00023015"/>
    </source>
</evidence>
<dbReference type="InterPro" id="IPR013324">
    <property type="entry name" value="RNA_pol_sigma_r3/r4-like"/>
</dbReference>
<dbReference type="InterPro" id="IPR013325">
    <property type="entry name" value="RNA_pol_sigma_r2"/>
</dbReference>
<keyword evidence="6" id="KW-0240">DNA-directed RNA polymerase</keyword>
<dbReference type="Pfam" id="PF08281">
    <property type="entry name" value="Sigma70_r4_2"/>
    <property type="match status" value="1"/>
</dbReference>
<dbReference type="EMBL" id="PVTF01000007">
    <property type="protein sequence ID" value="PRY39648.1"/>
    <property type="molecule type" value="Genomic_DNA"/>
</dbReference>
<evidence type="ECO:0000259" key="5">
    <source>
        <dbReference type="Pfam" id="PF08281"/>
    </source>
</evidence>
<evidence type="ECO:0000313" key="7">
    <source>
        <dbReference type="Proteomes" id="UP000239494"/>
    </source>
</evidence>
<feature type="domain" description="RNA polymerase sigma factor 70 region 4 type 2" evidence="5">
    <location>
        <begin position="86"/>
        <end position="136"/>
    </location>
</feature>
<comment type="similarity">
    <text evidence="1">Belongs to the sigma-70 factor family. ECF subfamily.</text>
</comment>
<dbReference type="InterPro" id="IPR036388">
    <property type="entry name" value="WH-like_DNA-bd_sf"/>
</dbReference>
<name>A0A2T0T1U8_9PSEU</name>
<evidence type="ECO:0000256" key="1">
    <source>
        <dbReference type="ARBA" id="ARBA00010641"/>
    </source>
</evidence>
<dbReference type="SUPFAM" id="SSF88659">
    <property type="entry name" value="Sigma3 and sigma4 domains of RNA polymerase sigma factors"/>
    <property type="match status" value="1"/>
</dbReference>
<keyword evidence="4" id="KW-0804">Transcription</keyword>
<comment type="caution">
    <text evidence="6">The sequence shown here is derived from an EMBL/GenBank/DDBJ whole genome shotgun (WGS) entry which is preliminary data.</text>
</comment>
<protein>
    <submittedName>
        <fullName evidence="6">DNA-directed RNA polymerase specialized sigma24 family protein</fullName>
    </submittedName>
</protein>
<keyword evidence="7" id="KW-1185">Reference proteome</keyword>
<dbReference type="Gene3D" id="1.10.10.10">
    <property type="entry name" value="Winged helix-like DNA-binding domain superfamily/Winged helix DNA-binding domain"/>
    <property type="match status" value="1"/>
</dbReference>
<dbReference type="Proteomes" id="UP000239494">
    <property type="component" value="Unassembled WGS sequence"/>
</dbReference>
<accession>A0A2T0T1U8</accession>
<evidence type="ECO:0000256" key="3">
    <source>
        <dbReference type="ARBA" id="ARBA00023082"/>
    </source>
</evidence>
<dbReference type="GO" id="GO:0003677">
    <property type="term" value="F:DNA binding"/>
    <property type="evidence" value="ECO:0007669"/>
    <property type="project" value="InterPro"/>
</dbReference>
<dbReference type="InterPro" id="IPR013249">
    <property type="entry name" value="RNA_pol_sigma70_r4_t2"/>
</dbReference>
<dbReference type="GO" id="GO:0006352">
    <property type="term" value="P:DNA-templated transcription initiation"/>
    <property type="evidence" value="ECO:0007669"/>
    <property type="project" value="InterPro"/>
</dbReference>
<reference evidence="6 7" key="1">
    <citation type="submission" date="2018-03" db="EMBL/GenBank/DDBJ databases">
        <title>Genomic Encyclopedia of Archaeal and Bacterial Type Strains, Phase II (KMG-II): from individual species to whole genera.</title>
        <authorList>
            <person name="Goeker M."/>
        </authorList>
    </citation>
    <scope>NUCLEOTIDE SEQUENCE [LARGE SCALE GENOMIC DNA]</scope>
    <source>
        <strain evidence="6 7">DSM 44720</strain>
    </source>
</reference>
<dbReference type="GO" id="GO:0016987">
    <property type="term" value="F:sigma factor activity"/>
    <property type="evidence" value="ECO:0007669"/>
    <property type="project" value="UniProtKB-KW"/>
</dbReference>
<dbReference type="AlphaFoldDB" id="A0A2T0T1U8"/>
<dbReference type="Gene3D" id="1.10.1740.10">
    <property type="match status" value="1"/>
</dbReference>
<evidence type="ECO:0000256" key="4">
    <source>
        <dbReference type="ARBA" id="ARBA00023163"/>
    </source>
</evidence>
<keyword evidence="3" id="KW-0731">Sigma factor</keyword>